<accession>A0A8H7CGF0</accession>
<organism evidence="2 3">
    <name type="scientific">Mycena venus</name>
    <dbReference type="NCBI Taxonomy" id="2733690"/>
    <lineage>
        <taxon>Eukaryota</taxon>
        <taxon>Fungi</taxon>
        <taxon>Dikarya</taxon>
        <taxon>Basidiomycota</taxon>
        <taxon>Agaricomycotina</taxon>
        <taxon>Agaricomycetes</taxon>
        <taxon>Agaricomycetidae</taxon>
        <taxon>Agaricales</taxon>
        <taxon>Marasmiineae</taxon>
        <taxon>Mycenaceae</taxon>
        <taxon>Mycena</taxon>
    </lineage>
</organism>
<evidence type="ECO:0000313" key="2">
    <source>
        <dbReference type="EMBL" id="KAF7335007.1"/>
    </source>
</evidence>
<keyword evidence="1" id="KW-0732">Signal</keyword>
<dbReference type="AlphaFoldDB" id="A0A8H7CGF0"/>
<keyword evidence="3" id="KW-1185">Reference proteome</keyword>
<feature type="signal peptide" evidence="1">
    <location>
        <begin position="1"/>
        <end position="24"/>
    </location>
</feature>
<sequence>MLFLLSQTLYLLGLATFAGNPGRASPSIHPVLSKMRRSGVFPDCSPATTVSDSIPGAAMSLQPSMDSGHSVYLSAPSRVLRILSKVPGIDADNDHFFAVPISIGCFSGSFIFDGKINTYIEYTPIARQRALQGYVTVISLRLCESKATGSGITLYSCPTWVTAEHGVRIIVSSRMATGSGVKINSSREATGSGVNINSRHLAMTVFPLGLTLNGVFHPHWAAVKSGLCTCACSAAALDGLFLLRVPTVDNGLCTYTCLVVALNSLSLLRVSAASVF</sequence>
<gene>
    <name evidence="2" type="ORF">MVEN_02250900</name>
</gene>
<name>A0A8H7CGF0_9AGAR</name>
<protein>
    <submittedName>
        <fullName evidence="2">Uncharacterized protein</fullName>
    </submittedName>
</protein>
<evidence type="ECO:0000313" key="3">
    <source>
        <dbReference type="Proteomes" id="UP000620124"/>
    </source>
</evidence>
<reference evidence="2" key="1">
    <citation type="submission" date="2020-05" db="EMBL/GenBank/DDBJ databases">
        <title>Mycena genomes resolve the evolution of fungal bioluminescence.</title>
        <authorList>
            <person name="Tsai I.J."/>
        </authorList>
    </citation>
    <scope>NUCLEOTIDE SEQUENCE</scope>
    <source>
        <strain evidence="2">CCC161011</strain>
    </source>
</reference>
<comment type="caution">
    <text evidence="2">The sequence shown here is derived from an EMBL/GenBank/DDBJ whole genome shotgun (WGS) entry which is preliminary data.</text>
</comment>
<feature type="chain" id="PRO_5034181287" evidence="1">
    <location>
        <begin position="25"/>
        <end position="276"/>
    </location>
</feature>
<evidence type="ECO:0000256" key="1">
    <source>
        <dbReference type="SAM" id="SignalP"/>
    </source>
</evidence>
<proteinExistence type="predicted"/>
<dbReference type="EMBL" id="JACAZI010000025">
    <property type="protein sequence ID" value="KAF7335007.1"/>
    <property type="molecule type" value="Genomic_DNA"/>
</dbReference>
<dbReference type="Proteomes" id="UP000620124">
    <property type="component" value="Unassembled WGS sequence"/>
</dbReference>